<proteinExistence type="predicted"/>
<keyword evidence="2" id="KW-1185">Reference proteome</keyword>
<dbReference type="Proteomes" id="UP001519460">
    <property type="component" value="Unassembled WGS sequence"/>
</dbReference>
<protein>
    <submittedName>
        <fullName evidence="1">Uncharacterized protein</fullName>
    </submittedName>
</protein>
<feature type="non-terminal residue" evidence="1">
    <location>
        <position position="1"/>
    </location>
</feature>
<dbReference type="EMBL" id="JACVVK020000085">
    <property type="protein sequence ID" value="KAK7494196.1"/>
    <property type="molecule type" value="Genomic_DNA"/>
</dbReference>
<feature type="non-terminal residue" evidence="1">
    <location>
        <position position="92"/>
    </location>
</feature>
<evidence type="ECO:0000313" key="1">
    <source>
        <dbReference type="EMBL" id="KAK7494196.1"/>
    </source>
</evidence>
<sequence length="92" mass="9758">SSIPPLLISSATFFEHLHTPYPILPEPQSKYCRLVLVPIGWKLGADSPKVIMPSTTAGAAPPPDCSLGPSLSPPNQKLCLLLMKIVPLLSAS</sequence>
<dbReference type="AlphaFoldDB" id="A0ABD0L4M2"/>
<comment type="caution">
    <text evidence="1">The sequence shown here is derived from an EMBL/GenBank/DDBJ whole genome shotgun (WGS) entry which is preliminary data.</text>
</comment>
<organism evidence="1 2">
    <name type="scientific">Batillaria attramentaria</name>
    <dbReference type="NCBI Taxonomy" id="370345"/>
    <lineage>
        <taxon>Eukaryota</taxon>
        <taxon>Metazoa</taxon>
        <taxon>Spiralia</taxon>
        <taxon>Lophotrochozoa</taxon>
        <taxon>Mollusca</taxon>
        <taxon>Gastropoda</taxon>
        <taxon>Caenogastropoda</taxon>
        <taxon>Sorbeoconcha</taxon>
        <taxon>Cerithioidea</taxon>
        <taxon>Batillariidae</taxon>
        <taxon>Batillaria</taxon>
    </lineage>
</organism>
<reference evidence="1 2" key="1">
    <citation type="journal article" date="2023" name="Sci. Data">
        <title>Genome assembly of the Korean intertidal mud-creeper Batillaria attramentaria.</title>
        <authorList>
            <person name="Patra A.K."/>
            <person name="Ho P.T."/>
            <person name="Jun S."/>
            <person name="Lee S.J."/>
            <person name="Kim Y."/>
            <person name="Won Y.J."/>
        </authorList>
    </citation>
    <scope>NUCLEOTIDE SEQUENCE [LARGE SCALE GENOMIC DNA]</scope>
    <source>
        <strain evidence="1">Wonlab-2016</strain>
    </source>
</reference>
<accession>A0ABD0L4M2</accession>
<gene>
    <name evidence="1" type="ORF">BaRGS_00014478</name>
</gene>
<evidence type="ECO:0000313" key="2">
    <source>
        <dbReference type="Proteomes" id="UP001519460"/>
    </source>
</evidence>
<name>A0ABD0L4M2_9CAEN</name>